<dbReference type="Proteomes" id="UP000474024">
    <property type="component" value="Unassembled WGS sequence"/>
</dbReference>
<dbReference type="GO" id="GO:0004527">
    <property type="term" value="F:exonuclease activity"/>
    <property type="evidence" value="ECO:0007669"/>
    <property type="project" value="UniProtKB-KW"/>
</dbReference>
<name>A0A6L5YPG5_9FIRM</name>
<dbReference type="CDD" id="cd00840">
    <property type="entry name" value="MPP_Mre11_N"/>
    <property type="match status" value="1"/>
</dbReference>
<dbReference type="EMBL" id="VUNI01000006">
    <property type="protein sequence ID" value="MST74394.1"/>
    <property type="molecule type" value="Genomic_DNA"/>
</dbReference>
<protein>
    <submittedName>
        <fullName evidence="3">DNA repair exonuclease</fullName>
    </submittedName>
</protein>
<dbReference type="Gene3D" id="3.60.21.10">
    <property type="match status" value="1"/>
</dbReference>
<evidence type="ECO:0000313" key="4">
    <source>
        <dbReference type="Proteomes" id="UP000474024"/>
    </source>
</evidence>
<dbReference type="PANTHER" id="PTHR30337:SF7">
    <property type="entry name" value="PHOSPHOESTERASE"/>
    <property type="match status" value="1"/>
</dbReference>
<proteinExistence type="predicted"/>
<evidence type="ECO:0000256" key="1">
    <source>
        <dbReference type="ARBA" id="ARBA00022801"/>
    </source>
</evidence>
<feature type="domain" description="Calcineurin-like phosphoesterase" evidence="2">
    <location>
        <begin position="1"/>
        <end position="188"/>
    </location>
</feature>
<sequence length="363" mass="41530">MKLIHCADLHLDSKMTANLSTEQAKERRAEILNTFMRMVDYANDHDVELILIAGDLFDTRNVSATARNAVRDAIVMHPGITFLYLKGNHDNDNFLSKLDEIPANLKLFDENWKSYRYGRIVISGLELNAVNQVTAYNSLVLDHDDYNIVMLHGQDSTYQTKDKTEVIALNELKNRNIDYLALGHIHSYKEAPLDGRGIYCYPGCLEGRGFDECGEKGFVVIDIDEKAHSMVHRFVPFSSRVLHTVQVDVSQCMTSQEAAECIRKVIEQNQYPAKSMVKFVLSGAVDIESERNTEYLAQQFSDLFYFEKVEDETTLRLDYEQYAKDESLKGEFIRMVYASDLDEKMKPEVIRMGIQALSGEEFV</sequence>
<reference evidence="3 4" key="1">
    <citation type="submission" date="2019-08" db="EMBL/GenBank/DDBJ databases">
        <title>In-depth cultivation of the pig gut microbiome towards novel bacterial diversity and tailored functional studies.</title>
        <authorList>
            <person name="Wylensek D."/>
            <person name="Hitch T.C.A."/>
            <person name="Clavel T."/>
        </authorList>
    </citation>
    <scope>NUCLEOTIDE SEQUENCE [LARGE SCALE GENOMIC DNA]</scope>
    <source>
        <strain evidence="3 4">MUC/MUC-530-WT-4D</strain>
    </source>
</reference>
<dbReference type="AlphaFoldDB" id="A0A6L5YPG5"/>
<accession>A0A6L5YPG5</accession>
<evidence type="ECO:0000313" key="3">
    <source>
        <dbReference type="EMBL" id="MST74394.1"/>
    </source>
</evidence>
<comment type="caution">
    <text evidence="3">The sequence shown here is derived from an EMBL/GenBank/DDBJ whole genome shotgun (WGS) entry which is preliminary data.</text>
</comment>
<organism evidence="3 4">
    <name type="scientific">Roseburia porci</name>
    <dbReference type="NCBI Taxonomy" id="2605790"/>
    <lineage>
        <taxon>Bacteria</taxon>
        <taxon>Bacillati</taxon>
        <taxon>Bacillota</taxon>
        <taxon>Clostridia</taxon>
        <taxon>Lachnospirales</taxon>
        <taxon>Lachnospiraceae</taxon>
        <taxon>Roseburia</taxon>
    </lineage>
</organism>
<evidence type="ECO:0000259" key="2">
    <source>
        <dbReference type="Pfam" id="PF00149"/>
    </source>
</evidence>
<dbReference type="Pfam" id="PF00149">
    <property type="entry name" value="Metallophos"/>
    <property type="match status" value="1"/>
</dbReference>
<keyword evidence="3" id="KW-0269">Exonuclease</keyword>
<keyword evidence="4" id="KW-1185">Reference proteome</keyword>
<dbReference type="InterPro" id="IPR004843">
    <property type="entry name" value="Calcineurin-like_PHP"/>
</dbReference>
<dbReference type="InterPro" id="IPR050535">
    <property type="entry name" value="DNA_Repair-Maintenance_Comp"/>
</dbReference>
<dbReference type="PANTHER" id="PTHR30337">
    <property type="entry name" value="COMPONENT OF ATP-DEPENDENT DSDNA EXONUCLEASE"/>
    <property type="match status" value="1"/>
</dbReference>
<keyword evidence="1" id="KW-0378">Hydrolase</keyword>
<keyword evidence="3" id="KW-0540">Nuclease</keyword>
<dbReference type="InterPro" id="IPR029052">
    <property type="entry name" value="Metallo-depent_PP-like"/>
</dbReference>
<gene>
    <name evidence="3" type="ORF">FYJ75_05000</name>
</gene>
<dbReference type="InterPro" id="IPR041796">
    <property type="entry name" value="Mre11_N"/>
</dbReference>
<dbReference type="SUPFAM" id="SSF56300">
    <property type="entry name" value="Metallo-dependent phosphatases"/>
    <property type="match status" value="1"/>
</dbReference>